<evidence type="ECO:0000256" key="3">
    <source>
        <dbReference type="ARBA" id="ARBA00022801"/>
    </source>
</evidence>
<comment type="subcellular location">
    <subcellularLocation>
        <location evidence="8">Cytoplasm</location>
    </subcellularLocation>
</comment>
<evidence type="ECO:0000256" key="7">
    <source>
        <dbReference type="ARBA" id="ARBA00050038"/>
    </source>
</evidence>
<feature type="site" description="Discriminates between blocked and unblocked aminoacyl-tRNA" evidence="8">
    <location>
        <position position="17"/>
    </location>
</feature>
<comment type="similarity">
    <text evidence="5 8 10">Belongs to the PTH family.</text>
</comment>
<dbReference type="InterPro" id="IPR001328">
    <property type="entry name" value="Pept_tRNA_hydro"/>
</dbReference>
<comment type="subunit">
    <text evidence="8">Monomer.</text>
</comment>
<accession>A0A2P7MV08</accession>
<dbReference type="AlphaFoldDB" id="A0A2P7MV08"/>
<dbReference type="GO" id="GO:0072344">
    <property type="term" value="P:rescue of stalled ribosome"/>
    <property type="evidence" value="ECO:0007669"/>
    <property type="project" value="UniProtKB-UniRule"/>
</dbReference>
<dbReference type="PROSITE" id="PS01196">
    <property type="entry name" value="PEPT_TRNA_HYDROL_2"/>
    <property type="match status" value="1"/>
</dbReference>
<organism evidence="11 12">
    <name type="scientific">Cyanobium usitatum str. Tous</name>
    <dbReference type="NCBI Taxonomy" id="2116684"/>
    <lineage>
        <taxon>Bacteria</taxon>
        <taxon>Bacillati</taxon>
        <taxon>Cyanobacteriota</taxon>
        <taxon>Cyanophyceae</taxon>
        <taxon>Synechococcales</taxon>
        <taxon>Prochlorococcaceae</taxon>
        <taxon>Cyanobium</taxon>
    </lineage>
</organism>
<keyword evidence="2 8" id="KW-0820">tRNA-binding</keyword>
<keyword evidence="12" id="KW-1185">Reference proteome</keyword>
<name>A0A2P7MV08_9CYAN</name>
<dbReference type="Proteomes" id="UP000243002">
    <property type="component" value="Unassembled WGS sequence"/>
</dbReference>
<protein>
    <recommendedName>
        <fullName evidence="7 8">Peptidyl-tRNA hydrolase</fullName>
        <shortName evidence="8">Pth</shortName>
        <ecNumber evidence="1 8">3.1.1.29</ecNumber>
    </recommendedName>
</protein>
<dbReference type="PROSITE" id="PS01195">
    <property type="entry name" value="PEPT_TRNA_HYDROL_1"/>
    <property type="match status" value="1"/>
</dbReference>
<dbReference type="CDD" id="cd00462">
    <property type="entry name" value="PTH"/>
    <property type="match status" value="1"/>
</dbReference>
<feature type="binding site" evidence="8">
    <location>
        <position position="122"/>
    </location>
    <ligand>
        <name>tRNA</name>
        <dbReference type="ChEBI" id="CHEBI:17843"/>
    </ligand>
</feature>
<dbReference type="InterPro" id="IPR036416">
    <property type="entry name" value="Pept_tRNA_hydro_sf"/>
</dbReference>
<feature type="binding site" evidence="8">
    <location>
        <position position="74"/>
    </location>
    <ligand>
        <name>tRNA</name>
        <dbReference type="ChEBI" id="CHEBI:17843"/>
    </ligand>
</feature>
<dbReference type="EC" id="3.1.1.29" evidence="1 8"/>
<feature type="binding site" evidence="8">
    <location>
        <position position="76"/>
    </location>
    <ligand>
        <name>tRNA</name>
        <dbReference type="ChEBI" id="CHEBI:17843"/>
    </ligand>
</feature>
<evidence type="ECO:0000256" key="6">
    <source>
        <dbReference type="ARBA" id="ARBA00048707"/>
    </source>
</evidence>
<dbReference type="HAMAP" id="MF_00083">
    <property type="entry name" value="Pept_tRNA_hydro_bact"/>
    <property type="match status" value="1"/>
</dbReference>
<feature type="binding site" evidence="8">
    <location>
        <position position="22"/>
    </location>
    <ligand>
        <name>tRNA</name>
        <dbReference type="ChEBI" id="CHEBI:17843"/>
    </ligand>
</feature>
<dbReference type="OrthoDB" id="9800507at2"/>
<dbReference type="GO" id="GO:0000049">
    <property type="term" value="F:tRNA binding"/>
    <property type="evidence" value="ECO:0007669"/>
    <property type="project" value="UniProtKB-UniRule"/>
</dbReference>
<dbReference type="Gene3D" id="3.40.50.1470">
    <property type="entry name" value="Peptidyl-tRNA hydrolase"/>
    <property type="match status" value="1"/>
</dbReference>
<dbReference type="GO" id="GO:0005737">
    <property type="term" value="C:cytoplasm"/>
    <property type="evidence" value="ECO:0007669"/>
    <property type="project" value="UniProtKB-SubCell"/>
</dbReference>
<dbReference type="GO" id="GO:0004045">
    <property type="term" value="F:peptidyl-tRNA hydrolase activity"/>
    <property type="evidence" value="ECO:0007669"/>
    <property type="project" value="UniProtKB-UniRule"/>
</dbReference>
<comment type="function">
    <text evidence="8">Catalyzes the release of premature peptidyl moieties from peptidyl-tRNA molecules trapped in stalled 50S ribosomal subunits, and thus maintains levels of free tRNAs and 50S ribosomes.</text>
</comment>
<evidence type="ECO:0000256" key="9">
    <source>
        <dbReference type="RuleBase" id="RU000673"/>
    </source>
</evidence>
<dbReference type="NCBIfam" id="TIGR00447">
    <property type="entry name" value="pth"/>
    <property type="match status" value="1"/>
</dbReference>
<dbReference type="PANTHER" id="PTHR17224:SF1">
    <property type="entry name" value="PEPTIDYL-TRNA HYDROLASE"/>
    <property type="match status" value="1"/>
</dbReference>
<dbReference type="RefSeq" id="WP_106632283.1">
    <property type="nucleotide sequence ID" value="NZ_PXXO01000008.1"/>
</dbReference>
<dbReference type="FunFam" id="3.40.50.1470:FF:000001">
    <property type="entry name" value="Peptidyl-tRNA hydrolase"/>
    <property type="match status" value="1"/>
</dbReference>
<dbReference type="PANTHER" id="PTHR17224">
    <property type="entry name" value="PEPTIDYL-TRNA HYDROLASE"/>
    <property type="match status" value="1"/>
</dbReference>
<dbReference type="GO" id="GO:0006515">
    <property type="term" value="P:protein quality control for misfolded or incompletely synthesized proteins"/>
    <property type="evidence" value="ECO:0007669"/>
    <property type="project" value="UniProtKB-UniRule"/>
</dbReference>
<gene>
    <name evidence="8" type="primary">pth</name>
    <name evidence="11" type="ORF">C7K55_08410</name>
</gene>
<keyword evidence="8" id="KW-0963">Cytoplasm</keyword>
<evidence type="ECO:0000256" key="1">
    <source>
        <dbReference type="ARBA" id="ARBA00013260"/>
    </source>
</evidence>
<comment type="function">
    <text evidence="8">Hydrolyzes ribosome-free peptidyl-tRNAs (with 1 or more amino acids incorporated), which drop off the ribosome during protein synthesis, or as a result of ribosome stalling.</text>
</comment>
<evidence type="ECO:0000256" key="4">
    <source>
        <dbReference type="ARBA" id="ARBA00022884"/>
    </source>
</evidence>
<evidence type="ECO:0000256" key="10">
    <source>
        <dbReference type="RuleBase" id="RU004320"/>
    </source>
</evidence>
<feature type="site" description="Stabilizes the basic form of H active site to accept a proton" evidence="8">
    <location>
        <position position="101"/>
    </location>
</feature>
<comment type="catalytic activity">
    <reaction evidence="6 8 9">
        <text>an N-acyl-L-alpha-aminoacyl-tRNA + H2O = an N-acyl-L-amino acid + a tRNA + H(+)</text>
        <dbReference type="Rhea" id="RHEA:54448"/>
        <dbReference type="Rhea" id="RHEA-COMP:10123"/>
        <dbReference type="Rhea" id="RHEA-COMP:13883"/>
        <dbReference type="ChEBI" id="CHEBI:15377"/>
        <dbReference type="ChEBI" id="CHEBI:15378"/>
        <dbReference type="ChEBI" id="CHEBI:59874"/>
        <dbReference type="ChEBI" id="CHEBI:78442"/>
        <dbReference type="ChEBI" id="CHEBI:138191"/>
        <dbReference type="EC" id="3.1.1.29"/>
    </reaction>
</comment>
<evidence type="ECO:0000256" key="2">
    <source>
        <dbReference type="ARBA" id="ARBA00022555"/>
    </source>
</evidence>
<reference evidence="11 12" key="1">
    <citation type="journal article" date="2018" name="Environ. Microbiol.">
        <title>Ecological and genomic features of two widespread freshwater picocyanobacteria.</title>
        <authorList>
            <person name="Cabello-Yeves P.J."/>
            <person name="Picazo A."/>
            <person name="Camacho A."/>
            <person name="Callieri C."/>
            <person name="Rosselli R."/>
            <person name="Roda-Garcia J.J."/>
            <person name="Coutinho F.H."/>
            <person name="Rodriguez-Valera F."/>
        </authorList>
    </citation>
    <scope>NUCLEOTIDE SEQUENCE [LARGE SCALE GENOMIC DNA]</scope>
    <source>
        <strain evidence="11 12">Tous</strain>
    </source>
</reference>
<dbReference type="InterPro" id="IPR018171">
    <property type="entry name" value="Pept_tRNA_hydro_CS"/>
</dbReference>
<proteinExistence type="inferred from homology"/>
<evidence type="ECO:0000256" key="8">
    <source>
        <dbReference type="HAMAP-Rule" id="MF_00083"/>
    </source>
</evidence>
<sequence>MVPRPELSLQLVVGLGNPGAKYLGTRHNVGFMALERLADCAGGASFRQQPKLQGLLAEVGSGPARLRLLMPQTYMNESGRSIRAALDWFGLEPAQLLVVVDDMDLPLGKLRLRATGSAGGHNGLRSTISHLGTQDFPRLRIGIGAPAQDPGERRARTVGHVLGRFTPAEQPLLEELLREVEAGIGLVQRLGLERAGNRLNGFQPQGAAA</sequence>
<evidence type="ECO:0000313" key="11">
    <source>
        <dbReference type="EMBL" id="PSJ05019.1"/>
    </source>
</evidence>
<evidence type="ECO:0000313" key="12">
    <source>
        <dbReference type="Proteomes" id="UP000243002"/>
    </source>
</evidence>
<keyword evidence="3 8" id="KW-0378">Hydrolase</keyword>
<feature type="active site" description="Proton acceptor" evidence="8">
    <location>
        <position position="27"/>
    </location>
</feature>
<dbReference type="SUPFAM" id="SSF53178">
    <property type="entry name" value="Peptidyl-tRNA hydrolase-like"/>
    <property type="match status" value="1"/>
</dbReference>
<dbReference type="Pfam" id="PF01195">
    <property type="entry name" value="Pept_tRNA_hydro"/>
    <property type="match status" value="1"/>
</dbReference>
<comment type="caution">
    <text evidence="11">The sequence shown here is derived from an EMBL/GenBank/DDBJ whole genome shotgun (WGS) entry which is preliminary data.</text>
</comment>
<dbReference type="EMBL" id="PXXO01000008">
    <property type="protein sequence ID" value="PSJ05019.1"/>
    <property type="molecule type" value="Genomic_DNA"/>
</dbReference>
<keyword evidence="4 8" id="KW-0694">RNA-binding</keyword>
<evidence type="ECO:0000256" key="5">
    <source>
        <dbReference type="ARBA" id="ARBA00038063"/>
    </source>
</evidence>